<feature type="zinc finger region" description="C3H1-type" evidence="11">
    <location>
        <begin position="169"/>
        <end position="190"/>
    </location>
</feature>
<dbReference type="RefSeq" id="XP_006861305.1">
    <property type="nucleotide sequence ID" value="XM_006861243.1"/>
</dbReference>
<dbReference type="Pfam" id="PF23466">
    <property type="entry name" value="WWE_4"/>
    <property type="match status" value="1"/>
</dbReference>
<evidence type="ECO:0000256" key="9">
    <source>
        <dbReference type="ARBA" id="ARBA00023242"/>
    </source>
</evidence>
<evidence type="ECO:0000256" key="11">
    <source>
        <dbReference type="PROSITE-ProRule" id="PRU00723"/>
    </source>
</evidence>
<dbReference type="InterPro" id="IPR057602">
    <property type="entry name" value="Zfn-CCCH_PARP12"/>
</dbReference>
<dbReference type="SUPFAM" id="SSF117839">
    <property type="entry name" value="WWE domain"/>
    <property type="match status" value="1"/>
</dbReference>
<keyword evidence="3" id="KW-0963">Cytoplasm</keyword>
<evidence type="ECO:0000256" key="2">
    <source>
        <dbReference type="ARBA" id="ARBA00004496"/>
    </source>
</evidence>
<evidence type="ECO:0000259" key="13">
    <source>
        <dbReference type="PROSITE" id="PS50103"/>
    </source>
</evidence>
<evidence type="ECO:0000256" key="1">
    <source>
        <dbReference type="ARBA" id="ARBA00004123"/>
    </source>
</evidence>
<dbReference type="InterPro" id="IPR000571">
    <property type="entry name" value="Znf_CCCH"/>
</dbReference>
<dbReference type="InterPro" id="IPR012317">
    <property type="entry name" value="Poly(ADP-ribose)pol_cat_dom"/>
</dbReference>
<feature type="region of interest" description="Disordered" evidence="12">
    <location>
        <begin position="260"/>
        <end position="282"/>
    </location>
</feature>
<evidence type="ECO:0000256" key="7">
    <source>
        <dbReference type="ARBA" id="ARBA00022771"/>
    </source>
</evidence>
<dbReference type="InterPro" id="IPR004170">
    <property type="entry name" value="WWE_dom"/>
</dbReference>
<reference evidence="17" key="1">
    <citation type="submission" date="2025-08" db="UniProtKB">
        <authorList>
            <consortium name="RefSeq"/>
        </authorList>
    </citation>
    <scope>IDENTIFICATION</scope>
    <source>
        <tissue evidence="17">Spleen</tissue>
    </source>
</reference>
<dbReference type="GO" id="GO:0005634">
    <property type="term" value="C:nucleus"/>
    <property type="evidence" value="ECO:0007669"/>
    <property type="project" value="UniProtKB-SubCell"/>
</dbReference>
<organism evidence="16 17">
    <name type="scientific">Chrysochloris asiatica</name>
    <name type="common">Cape golden mole</name>
    <dbReference type="NCBI Taxonomy" id="185453"/>
    <lineage>
        <taxon>Eukaryota</taxon>
        <taxon>Metazoa</taxon>
        <taxon>Chordata</taxon>
        <taxon>Craniata</taxon>
        <taxon>Vertebrata</taxon>
        <taxon>Euteleostomi</taxon>
        <taxon>Mammalia</taxon>
        <taxon>Eutheria</taxon>
        <taxon>Afrotheria</taxon>
        <taxon>Chrysochloridae</taxon>
        <taxon>Chrysochlorinae</taxon>
        <taxon>Chrysochloris</taxon>
    </lineage>
</organism>
<keyword evidence="5 11" id="KW-0479">Metal-binding</keyword>
<dbReference type="GO" id="GO:0005737">
    <property type="term" value="C:cytoplasm"/>
    <property type="evidence" value="ECO:0007669"/>
    <property type="project" value="UniProtKB-SubCell"/>
</dbReference>
<dbReference type="CDD" id="cd01439">
    <property type="entry name" value="TCCD_inducible_PARP_like"/>
    <property type="match status" value="1"/>
</dbReference>
<name>A0A9B0TGU4_CHRAS</name>
<evidence type="ECO:0000256" key="6">
    <source>
        <dbReference type="ARBA" id="ARBA00022737"/>
    </source>
</evidence>
<dbReference type="PROSITE" id="PS51059">
    <property type="entry name" value="PARP_CATALYTIC"/>
    <property type="match status" value="1"/>
</dbReference>
<proteinExistence type="inferred from homology"/>
<dbReference type="PROSITE" id="PS50918">
    <property type="entry name" value="WWE"/>
    <property type="match status" value="1"/>
</dbReference>
<protein>
    <submittedName>
        <fullName evidence="17">Zinc finger CCCH-type antiviral protein 1</fullName>
    </submittedName>
</protein>
<feature type="domain" description="C3H1-type" evidence="13">
    <location>
        <begin position="169"/>
        <end position="190"/>
    </location>
</feature>
<dbReference type="GO" id="GO:0003950">
    <property type="term" value="F:NAD+ poly-ADP-ribosyltransferase activity"/>
    <property type="evidence" value="ECO:0007669"/>
    <property type="project" value="InterPro"/>
</dbReference>
<dbReference type="Gene3D" id="1.10.10.10">
    <property type="entry name" value="Winged helix-like DNA-binding domain superfamily/Winged helix DNA-binding domain"/>
    <property type="match status" value="1"/>
</dbReference>
<comment type="subcellular location">
    <subcellularLocation>
        <location evidence="2">Cytoplasm</location>
    </subcellularLocation>
    <subcellularLocation>
        <location evidence="1">Nucleus</location>
    </subcellularLocation>
</comment>
<evidence type="ECO:0000256" key="3">
    <source>
        <dbReference type="ARBA" id="ARBA00022490"/>
    </source>
</evidence>
<dbReference type="Pfam" id="PF18606">
    <property type="entry name" value="HTH_53"/>
    <property type="match status" value="1"/>
</dbReference>
<dbReference type="GO" id="GO:0009615">
    <property type="term" value="P:response to virus"/>
    <property type="evidence" value="ECO:0007669"/>
    <property type="project" value="TreeGrafter"/>
</dbReference>
<keyword evidence="6" id="KW-0677">Repeat</keyword>
<dbReference type="Gene3D" id="3.90.228.10">
    <property type="match status" value="1"/>
</dbReference>
<keyword evidence="9" id="KW-0539">Nucleus</keyword>
<accession>A0A9B0TGU4</accession>
<dbReference type="Pfam" id="PF25261">
    <property type="entry name" value="zf-CCCH_PARP12"/>
    <property type="match status" value="1"/>
</dbReference>
<dbReference type="GO" id="GO:0008270">
    <property type="term" value="F:zinc ion binding"/>
    <property type="evidence" value="ECO:0007669"/>
    <property type="project" value="UniProtKB-KW"/>
</dbReference>
<dbReference type="GeneID" id="102832481"/>
<evidence type="ECO:0000256" key="10">
    <source>
        <dbReference type="ARBA" id="ARBA00024347"/>
    </source>
</evidence>
<keyword evidence="7 11" id="KW-0863">Zinc-finger</keyword>
<evidence type="ECO:0000256" key="12">
    <source>
        <dbReference type="SAM" id="MobiDB-lite"/>
    </source>
</evidence>
<dbReference type="PROSITE" id="PS50103">
    <property type="entry name" value="ZF_C3H1"/>
    <property type="match status" value="1"/>
</dbReference>
<keyword evidence="16" id="KW-1185">Reference proteome</keyword>
<evidence type="ECO:0000313" key="17">
    <source>
        <dbReference type="RefSeq" id="XP_006861305.1"/>
    </source>
</evidence>
<dbReference type="GO" id="GO:0003723">
    <property type="term" value="F:RNA binding"/>
    <property type="evidence" value="ECO:0007669"/>
    <property type="project" value="TreeGrafter"/>
</dbReference>
<dbReference type="Pfam" id="PF02825">
    <property type="entry name" value="WWE"/>
    <property type="match status" value="1"/>
</dbReference>
<comment type="similarity">
    <text evidence="10">Belongs to the ARTD/PARP family.</text>
</comment>
<feature type="domain" description="WWE" evidence="14">
    <location>
        <begin position="479"/>
        <end position="566"/>
    </location>
</feature>
<dbReference type="Pfam" id="PF00644">
    <property type="entry name" value="PARP"/>
    <property type="match status" value="1"/>
</dbReference>
<dbReference type="InterPro" id="IPR036388">
    <property type="entry name" value="WH-like_DNA-bd_sf"/>
</dbReference>
<dbReference type="Pfam" id="PF18633">
    <property type="entry name" value="zf-CCCH_8"/>
    <property type="match status" value="1"/>
</dbReference>
<evidence type="ECO:0000256" key="5">
    <source>
        <dbReference type="ARBA" id="ARBA00022723"/>
    </source>
</evidence>
<evidence type="ECO:0000256" key="4">
    <source>
        <dbReference type="ARBA" id="ARBA00022553"/>
    </source>
</evidence>
<dbReference type="InterPro" id="IPR037197">
    <property type="entry name" value="WWE_dom_sf"/>
</dbReference>
<evidence type="ECO:0000259" key="14">
    <source>
        <dbReference type="PROSITE" id="PS50918"/>
    </source>
</evidence>
<sequence length="795" mass="91008">MADPGVCCFITKLLCAHGGRMDLDALLQEIQLPEAQLCEVLETAGSDRFVVLETGTSRSVVATTRARVCRRKFCQRPCENLHVCKLNLLGRCNYSQKERQLCKYPHEVFSEENFRLLKHHQLSGLNQEELAVLLTQSDPFFLPEICKTYKGEGRRQICSQQTPCERLHICEHFTRGNCSYSNCLRSHNLLDRRVLAIMREHGLNLTVVQNIQDICNSKHSRGRKILPGRRAPPSGHRAVAYRGRCKSQDRLLQDRQEFLLSNSNSSQRPYTPNSDKTGNRSTLDGLAMEGLIYKFAHFESQDSSSPFPVSSKATNLAGTGQMRTSHRFSENGSVDDLFFGDQDNTHPLSDSTPASNWKDPMAKANTFSTLLQKSTGSISNVTSIKSSWVDEKSEEICLDYLQKSCQDNKKCGKVHFHLPYRWQVLIAANTWTDLQLMENIEQAYCDPKNCSVPVGSYQLNFQKMTCNNSSMRRLSTPSSCKKSVDSVFTTKWIWYWRSRSGDWLKYGQKNNHQQIANITSSYIESLFLLLPRGIVQFKAGSEEFELSFQGMIQTNTVSKTQKDVTRRPKFVSSRDMEKLLKGPDCQLAPSPSNLATLNVSPQQNTHQPQSGYSLSIINTQLPEYNNISESFKASMRNFKIEKIKKIHNTKLLNAYQRKKSSMKNANEKILFHATDRRYVETICEDNFDWTKHGMYEVKYGKGSYFSKEAFHSHKNCLSDEKTRVMFVARVLVGDFVEGNVTYTRPPSKYYDMETSYDSCVDTRLNPSIFVIFQKDQIYPEYMIEYSETDKSCRIS</sequence>
<keyword evidence="8 11" id="KW-0862">Zinc</keyword>
<dbReference type="OrthoDB" id="6133115at2759"/>
<dbReference type="InterPro" id="IPR041360">
    <property type="entry name" value="ZAP_HTH"/>
</dbReference>
<feature type="domain" description="PARP catalytic" evidence="15">
    <location>
        <begin position="600"/>
        <end position="795"/>
    </location>
</feature>
<dbReference type="GO" id="GO:0032481">
    <property type="term" value="P:positive regulation of type I interferon production"/>
    <property type="evidence" value="ECO:0007669"/>
    <property type="project" value="TreeGrafter"/>
</dbReference>
<dbReference type="InterPro" id="IPR051712">
    <property type="entry name" value="ARTD-AVP"/>
</dbReference>
<dbReference type="PANTHER" id="PTHR45740">
    <property type="entry name" value="POLY [ADP-RIBOSE] POLYMERASE"/>
    <property type="match status" value="1"/>
</dbReference>
<keyword evidence="4" id="KW-0597">Phosphoprotein</keyword>
<dbReference type="InterPro" id="IPR040954">
    <property type="entry name" value="Znf-CCCH_8"/>
</dbReference>
<gene>
    <name evidence="17" type="primary">ZC3HAV1</name>
</gene>
<evidence type="ECO:0000256" key="8">
    <source>
        <dbReference type="ARBA" id="ARBA00022833"/>
    </source>
</evidence>
<dbReference type="AlphaFoldDB" id="A0A9B0TGU4"/>
<dbReference type="GO" id="GO:0061014">
    <property type="term" value="P:positive regulation of mRNA catabolic process"/>
    <property type="evidence" value="ECO:0007669"/>
    <property type="project" value="TreeGrafter"/>
</dbReference>
<dbReference type="Proteomes" id="UP000504623">
    <property type="component" value="Unplaced"/>
</dbReference>
<dbReference type="CTD" id="56829"/>
<dbReference type="GO" id="GO:1990404">
    <property type="term" value="F:NAD+-protein mono-ADP-ribosyltransferase activity"/>
    <property type="evidence" value="ECO:0007669"/>
    <property type="project" value="TreeGrafter"/>
</dbReference>
<evidence type="ECO:0000313" key="16">
    <source>
        <dbReference type="Proteomes" id="UP000504623"/>
    </source>
</evidence>
<dbReference type="SUPFAM" id="SSF56399">
    <property type="entry name" value="ADP-ribosylation"/>
    <property type="match status" value="1"/>
</dbReference>
<dbReference type="PANTHER" id="PTHR45740:SF8">
    <property type="entry name" value="ZINC FINGER CCCH-TYPE ANTIVIRAL PROTEIN 1"/>
    <property type="match status" value="1"/>
</dbReference>
<dbReference type="Gene3D" id="3.30.720.50">
    <property type="match status" value="1"/>
</dbReference>
<evidence type="ECO:0000259" key="15">
    <source>
        <dbReference type="PROSITE" id="PS51059"/>
    </source>
</evidence>